<protein>
    <recommendedName>
        <fullName evidence="6">Cytochrome c domain-containing protein</fullName>
    </recommendedName>
</protein>
<dbReference type="AlphaFoldDB" id="A0A2S8GTP9"/>
<organism evidence="7 8">
    <name type="scientific">Blastopirellula marina</name>
    <dbReference type="NCBI Taxonomy" id="124"/>
    <lineage>
        <taxon>Bacteria</taxon>
        <taxon>Pseudomonadati</taxon>
        <taxon>Planctomycetota</taxon>
        <taxon>Planctomycetia</taxon>
        <taxon>Pirellulales</taxon>
        <taxon>Pirellulaceae</taxon>
        <taxon>Blastopirellula</taxon>
    </lineage>
</organism>
<dbReference type="Proteomes" id="UP000237819">
    <property type="component" value="Unassembled WGS sequence"/>
</dbReference>
<dbReference type="PANTHER" id="PTHR35889">
    <property type="entry name" value="CYCLOINULO-OLIGOSACCHARIDE FRUCTANOTRANSFERASE-RELATED"/>
    <property type="match status" value="1"/>
</dbReference>
<dbReference type="GO" id="GO:0020037">
    <property type="term" value="F:heme binding"/>
    <property type="evidence" value="ECO:0007669"/>
    <property type="project" value="InterPro"/>
</dbReference>
<dbReference type="GO" id="GO:0009055">
    <property type="term" value="F:electron transfer activity"/>
    <property type="evidence" value="ECO:0007669"/>
    <property type="project" value="InterPro"/>
</dbReference>
<dbReference type="EMBL" id="PUHZ01000003">
    <property type="protein sequence ID" value="PQO47799.1"/>
    <property type="molecule type" value="Genomic_DNA"/>
</dbReference>
<evidence type="ECO:0000256" key="5">
    <source>
        <dbReference type="SAM" id="SignalP"/>
    </source>
</evidence>
<dbReference type="InterPro" id="IPR036909">
    <property type="entry name" value="Cyt_c-like_dom_sf"/>
</dbReference>
<dbReference type="InterPro" id="IPR011429">
    <property type="entry name" value="Cyt_c_Planctomycete-type"/>
</dbReference>
<dbReference type="SUPFAM" id="SSF46626">
    <property type="entry name" value="Cytochrome c"/>
    <property type="match status" value="1"/>
</dbReference>
<gene>
    <name evidence="7" type="ORF">C5Y93_01785</name>
</gene>
<feature type="domain" description="Cytochrome c" evidence="6">
    <location>
        <begin position="271"/>
        <end position="360"/>
    </location>
</feature>
<proteinExistence type="predicted"/>
<evidence type="ECO:0000259" key="6">
    <source>
        <dbReference type="PROSITE" id="PS51007"/>
    </source>
</evidence>
<reference evidence="7 8" key="1">
    <citation type="submission" date="2018-02" db="EMBL/GenBank/DDBJ databases">
        <title>Comparative genomes isolates from brazilian mangrove.</title>
        <authorList>
            <person name="Araujo J.E."/>
            <person name="Taketani R.G."/>
            <person name="Silva M.C.P."/>
            <person name="Loureco M.V."/>
            <person name="Andreote F.D."/>
        </authorList>
    </citation>
    <scope>NUCLEOTIDE SEQUENCE [LARGE SCALE GENOMIC DNA]</scope>
    <source>
        <strain evidence="7 8">Nap-Phe MGV</strain>
    </source>
</reference>
<evidence type="ECO:0000256" key="3">
    <source>
        <dbReference type="ARBA" id="ARBA00023004"/>
    </source>
</evidence>
<keyword evidence="3 4" id="KW-0408">Iron</keyword>
<dbReference type="RefSeq" id="WP_105333671.1">
    <property type="nucleotide sequence ID" value="NZ_PUHZ01000003.1"/>
</dbReference>
<evidence type="ECO:0000256" key="1">
    <source>
        <dbReference type="ARBA" id="ARBA00022617"/>
    </source>
</evidence>
<dbReference type="Pfam" id="PF07635">
    <property type="entry name" value="PSCyt1"/>
    <property type="match status" value="1"/>
</dbReference>
<dbReference type="InterPro" id="IPR009056">
    <property type="entry name" value="Cyt_c-like_dom"/>
</dbReference>
<feature type="signal peptide" evidence="5">
    <location>
        <begin position="1"/>
        <end position="24"/>
    </location>
</feature>
<evidence type="ECO:0000256" key="4">
    <source>
        <dbReference type="PROSITE-ProRule" id="PRU00433"/>
    </source>
</evidence>
<evidence type="ECO:0000313" key="8">
    <source>
        <dbReference type="Proteomes" id="UP000237819"/>
    </source>
</evidence>
<keyword evidence="5" id="KW-0732">Signal</keyword>
<evidence type="ECO:0000313" key="7">
    <source>
        <dbReference type="EMBL" id="PQO47799.1"/>
    </source>
</evidence>
<accession>A0A2S8GTP9</accession>
<evidence type="ECO:0000256" key="2">
    <source>
        <dbReference type="ARBA" id="ARBA00022723"/>
    </source>
</evidence>
<feature type="chain" id="PRO_5015423003" description="Cytochrome c domain-containing protein" evidence="5">
    <location>
        <begin position="25"/>
        <end position="642"/>
    </location>
</feature>
<dbReference type="Gene3D" id="1.10.760.10">
    <property type="entry name" value="Cytochrome c-like domain"/>
    <property type="match status" value="1"/>
</dbReference>
<keyword evidence="2 4" id="KW-0479">Metal-binding</keyword>
<keyword evidence="1 4" id="KW-0349">Heme</keyword>
<name>A0A2S8GTP9_9BACT</name>
<dbReference type="OrthoDB" id="9809746at2"/>
<comment type="caution">
    <text evidence="7">The sequence shown here is derived from an EMBL/GenBank/DDBJ whole genome shotgun (WGS) entry which is preliminary data.</text>
</comment>
<dbReference type="PROSITE" id="PS51007">
    <property type="entry name" value="CYTC"/>
    <property type="match status" value="1"/>
</dbReference>
<dbReference type="GO" id="GO:0046872">
    <property type="term" value="F:metal ion binding"/>
    <property type="evidence" value="ECO:0007669"/>
    <property type="project" value="UniProtKB-KW"/>
</dbReference>
<sequence length="642" mass="68847">MFRPLTAAVVCLVLVLLASVSADAAPTPEQRQQLKTLKTDIVKTSNYLKRGMVNESVELMRSIQQRLEEFDGADDAEVAGELKKLTDNLAISHGLLELEGYTLKPLPGTTMSTDAGMMSATDTPGETPPAGEPAPLPMTFPAANISFTKHVAPILIARCGNCHVTGSRGQFSAASFEALMKGPPEGVVVFPGDEIGSRLIETIESGDMPRGGQQVRPPELAALKTWIKEGAKFDGTNPQAPISQPAGTPAANPAEMMRLEVVNATGNEKTSFSMDVAGVFASRCASCHTGQNPGGNFRMDNFTAMIRGGDSGAPFMPGKPGESMLVSLLKAGPGERMPRNGPPLTPEQIAKIEAWIQEGGKFDGNSPRDESMQRLNQVAVAKKATHEELAKLRADSSQQMWQLAMPNVKTAKVDNPTFLAYGTMGETVLKEYVAEADKAADKVRSLLKIPSAAPLVKGKLTLYFFQKRYDYAEFGKMVDGSPPPGNWNGHYRFDVTDAYGSIQVPSDDEFELDVLLGQLIASSHTASLSNGTVPQWFAEGVGRVIASRMDKSDPRVMAWENAIGTSVATMKKPDDFVNNRLGPEPNAVVSYAFLKAAMARGNQFDALMTALRKGTPFNEAFQGAFRGTPSQVATAWVASGGR</sequence>
<dbReference type="PANTHER" id="PTHR35889:SF3">
    <property type="entry name" value="F-BOX DOMAIN-CONTAINING PROTEIN"/>
    <property type="match status" value="1"/>
</dbReference>